<evidence type="ECO:0000313" key="2">
    <source>
        <dbReference type="EMBL" id="GIY47503.1"/>
    </source>
</evidence>
<evidence type="ECO:0008006" key="4">
    <source>
        <dbReference type="Google" id="ProtNLM"/>
    </source>
</evidence>
<proteinExistence type="predicted"/>
<accession>A0AAV4TLP4</accession>
<dbReference type="Proteomes" id="UP001054837">
    <property type="component" value="Unassembled WGS sequence"/>
</dbReference>
<dbReference type="AlphaFoldDB" id="A0AAV4TLP4"/>
<keyword evidence="3" id="KW-1185">Reference proteome</keyword>
<reference evidence="2 3" key="1">
    <citation type="submission" date="2021-06" db="EMBL/GenBank/DDBJ databases">
        <title>Caerostris darwini draft genome.</title>
        <authorList>
            <person name="Kono N."/>
            <person name="Arakawa K."/>
        </authorList>
    </citation>
    <scope>NUCLEOTIDE SEQUENCE [LARGE SCALE GENOMIC DNA]</scope>
</reference>
<protein>
    <recommendedName>
        <fullName evidence="4">Ycf15</fullName>
    </recommendedName>
</protein>
<feature type="region of interest" description="Disordered" evidence="1">
    <location>
        <begin position="1"/>
        <end position="23"/>
    </location>
</feature>
<comment type="caution">
    <text evidence="2">The sequence shown here is derived from an EMBL/GenBank/DDBJ whole genome shotgun (WGS) entry which is preliminary data.</text>
</comment>
<gene>
    <name evidence="2" type="ORF">CDAR_511541</name>
</gene>
<dbReference type="EMBL" id="BPLQ01009949">
    <property type="protein sequence ID" value="GIY47503.1"/>
    <property type="molecule type" value="Genomic_DNA"/>
</dbReference>
<feature type="compositionally biased region" description="Basic residues" evidence="1">
    <location>
        <begin position="1"/>
        <end position="10"/>
    </location>
</feature>
<sequence>MPLCRRHGRSPRRDFAPPEHASHSQKNIFLFCEESYQHRVKTKSNLKHSGRFLISRRYLLWFESVSYRNSQFNSHTEDGHLVLKEYLKQRVSGSDTDWKDTELEEWDL</sequence>
<name>A0AAV4TLP4_9ARAC</name>
<organism evidence="2 3">
    <name type="scientific">Caerostris darwini</name>
    <dbReference type="NCBI Taxonomy" id="1538125"/>
    <lineage>
        <taxon>Eukaryota</taxon>
        <taxon>Metazoa</taxon>
        <taxon>Ecdysozoa</taxon>
        <taxon>Arthropoda</taxon>
        <taxon>Chelicerata</taxon>
        <taxon>Arachnida</taxon>
        <taxon>Araneae</taxon>
        <taxon>Araneomorphae</taxon>
        <taxon>Entelegynae</taxon>
        <taxon>Araneoidea</taxon>
        <taxon>Araneidae</taxon>
        <taxon>Caerostris</taxon>
    </lineage>
</organism>
<evidence type="ECO:0000313" key="3">
    <source>
        <dbReference type="Proteomes" id="UP001054837"/>
    </source>
</evidence>
<evidence type="ECO:0000256" key="1">
    <source>
        <dbReference type="SAM" id="MobiDB-lite"/>
    </source>
</evidence>
<feature type="compositionally biased region" description="Basic and acidic residues" evidence="1">
    <location>
        <begin position="11"/>
        <end position="22"/>
    </location>
</feature>